<feature type="transmembrane region" description="Helical" evidence="1">
    <location>
        <begin position="28"/>
        <end position="44"/>
    </location>
</feature>
<sequence length="460" mass="50440">MSLFASVILIAWPAIVVGVFATCKPRRAILIAFVVGWLFLPHIFLKLPGLPDYGKLPATSLGTLLAVLIYDSGRLLSFRPRWPDACWIAWVLCPIASSLSNNLGLYDGLAESWAQFMSWGAPILLGRIYFGASDSLRELALSVVYGAMVYAPLALLETKIGPVLNLRLYGFQASSFMHAARYGGWRPQVFMQTGLALAVWMAAAAFIAFWFWRSGSRGRVFGLPMAVCAPTLMFMTFVCKSGSGLIVLLLGVVSYYSLKLLRTKLPMLLLLVTPALYIATRAAEVLPAETITTTVALVDADRAASLGQRLRQEELFGRHSMIRPLFGWGGWMRGWPRDEEGELIVKVIDGAWTIHISTKGVFGVTAFLATLAIGPWLLFSKVPLRQWMLEQNVAAVALATLVMLYGLDNLMNNMLQPIYELAIGGLISYALAWKPAPRGQRVVLPQVATPTPPHGEPVAV</sequence>
<comment type="caution">
    <text evidence="2">The sequence shown here is derived from an EMBL/GenBank/DDBJ whole genome shotgun (WGS) entry which is preliminary data.</text>
</comment>
<feature type="transmembrane region" description="Helical" evidence="1">
    <location>
        <begin position="6"/>
        <end position="23"/>
    </location>
</feature>
<evidence type="ECO:0000313" key="3">
    <source>
        <dbReference type="Proteomes" id="UP000315440"/>
    </source>
</evidence>
<proteinExistence type="predicted"/>
<organism evidence="2 3">
    <name type="scientific">Pseudobythopirellula maris</name>
    <dbReference type="NCBI Taxonomy" id="2527991"/>
    <lineage>
        <taxon>Bacteria</taxon>
        <taxon>Pseudomonadati</taxon>
        <taxon>Planctomycetota</taxon>
        <taxon>Planctomycetia</taxon>
        <taxon>Pirellulales</taxon>
        <taxon>Lacipirellulaceae</taxon>
        <taxon>Pseudobythopirellula</taxon>
    </lineage>
</organism>
<keyword evidence="1" id="KW-1133">Transmembrane helix</keyword>
<dbReference type="OrthoDB" id="9766798at2"/>
<feature type="transmembrane region" description="Helical" evidence="1">
    <location>
        <begin position="232"/>
        <end position="258"/>
    </location>
</feature>
<protein>
    <recommendedName>
        <fullName evidence="4">O-Antigen ligase</fullName>
    </recommendedName>
</protein>
<accession>A0A5C5ZJX1</accession>
<feature type="transmembrane region" description="Helical" evidence="1">
    <location>
        <begin position="189"/>
        <end position="212"/>
    </location>
</feature>
<evidence type="ECO:0008006" key="4">
    <source>
        <dbReference type="Google" id="ProtNLM"/>
    </source>
</evidence>
<keyword evidence="3" id="KW-1185">Reference proteome</keyword>
<gene>
    <name evidence="2" type="ORF">Mal64_30770</name>
</gene>
<keyword evidence="1" id="KW-0812">Transmembrane</keyword>
<dbReference type="AlphaFoldDB" id="A0A5C5ZJX1"/>
<evidence type="ECO:0000313" key="2">
    <source>
        <dbReference type="EMBL" id="TWT87536.1"/>
    </source>
</evidence>
<dbReference type="Proteomes" id="UP000315440">
    <property type="component" value="Unassembled WGS sequence"/>
</dbReference>
<feature type="transmembrane region" description="Helical" evidence="1">
    <location>
        <begin position="414"/>
        <end position="432"/>
    </location>
</feature>
<evidence type="ECO:0000256" key="1">
    <source>
        <dbReference type="SAM" id="Phobius"/>
    </source>
</evidence>
<feature type="transmembrane region" description="Helical" evidence="1">
    <location>
        <begin position="56"/>
        <end position="73"/>
    </location>
</feature>
<dbReference type="EMBL" id="SJPQ01000003">
    <property type="protein sequence ID" value="TWT87536.1"/>
    <property type="molecule type" value="Genomic_DNA"/>
</dbReference>
<feature type="transmembrane region" description="Helical" evidence="1">
    <location>
        <begin position="360"/>
        <end position="379"/>
    </location>
</feature>
<reference evidence="2 3" key="1">
    <citation type="submission" date="2019-02" db="EMBL/GenBank/DDBJ databases">
        <title>Deep-cultivation of Planctomycetes and their phenomic and genomic characterization uncovers novel biology.</title>
        <authorList>
            <person name="Wiegand S."/>
            <person name="Jogler M."/>
            <person name="Boedeker C."/>
            <person name="Pinto D."/>
            <person name="Vollmers J."/>
            <person name="Rivas-Marin E."/>
            <person name="Kohn T."/>
            <person name="Peeters S.H."/>
            <person name="Heuer A."/>
            <person name="Rast P."/>
            <person name="Oberbeckmann S."/>
            <person name="Bunk B."/>
            <person name="Jeske O."/>
            <person name="Meyerdierks A."/>
            <person name="Storesund J.E."/>
            <person name="Kallscheuer N."/>
            <person name="Luecker S."/>
            <person name="Lage O.M."/>
            <person name="Pohl T."/>
            <person name="Merkel B.J."/>
            <person name="Hornburger P."/>
            <person name="Mueller R.-W."/>
            <person name="Bruemmer F."/>
            <person name="Labrenz M."/>
            <person name="Spormann A.M."/>
            <person name="Op Den Camp H."/>
            <person name="Overmann J."/>
            <person name="Amann R."/>
            <person name="Jetten M.S.M."/>
            <person name="Mascher T."/>
            <person name="Medema M.H."/>
            <person name="Devos D.P."/>
            <person name="Kaster A.-K."/>
            <person name="Ovreas L."/>
            <person name="Rohde M."/>
            <person name="Galperin M.Y."/>
            <person name="Jogler C."/>
        </authorList>
    </citation>
    <scope>NUCLEOTIDE SEQUENCE [LARGE SCALE GENOMIC DNA]</scope>
    <source>
        <strain evidence="2 3">Mal64</strain>
    </source>
</reference>
<keyword evidence="1" id="KW-0472">Membrane</keyword>
<name>A0A5C5ZJX1_9BACT</name>